<sequence length="134" mass="13919">MGPDETRRTGVRQRRRTPVSVRVSEVSVVAWVLLVVAGLLEVGWAIGLKYTEGFTRLVPSVLTGAGIVASMVLLSYAARTLPIGTAYGVWVGIGAAGAAVMGMLVLGEPVTAARVFFISLLVVAVVGLKATSGH</sequence>
<dbReference type="Proteomes" id="UP000656732">
    <property type="component" value="Unassembled WGS sequence"/>
</dbReference>
<dbReference type="Gene3D" id="1.10.3730.20">
    <property type="match status" value="1"/>
</dbReference>
<keyword evidence="4 7" id="KW-0812">Transmembrane</keyword>
<dbReference type="GO" id="GO:0005886">
    <property type="term" value="C:plasma membrane"/>
    <property type="evidence" value="ECO:0007669"/>
    <property type="project" value="UniProtKB-SubCell"/>
</dbReference>
<dbReference type="InterPro" id="IPR045324">
    <property type="entry name" value="Small_multidrug_res"/>
</dbReference>
<comment type="subcellular location">
    <subcellularLocation>
        <location evidence="1 7">Cell membrane</location>
        <topology evidence="1 7">Multi-pass membrane protein</topology>
    </subcellularLocation>
</comment>
<dbReference type="Pfam" id="PF00893">
    <property type="entry name" value="Multi_Drug_Res"/>
    <property type="match status" value="1"/>
</dbReference>
<evidence type="ECO:0000256" key="1">
    <source>
        <dbReference type="ARBA" id="ARBA00004651"/>
    </source>
</evidence>
<dbReference type="InterPro" id="IPR000390">
    <property type="entry name" value="Small_drug/metabolite_transptr"/>
</dbReference>
<keyword evidence="6 8" id="KW-0472">Membrane</keyword>
<dbReference type="SUPFAM" id="SSF103481">
    <property type="entry name" value="Multidrug resistance efflux transporter EmrE"/>
    <property type="match status" value="1"/>
</dbReference>
<evidence type="ECO:0000256" key="4">
    <source>
        <dbReference type="ARBA" id="ARBA00022692"/>
    </source>
</evidence>
<comment type="caution">
    <text evidence="9">The sequence shown here is derived from an EMBL/GenBank/DDBJ whole genome shotgun (WGS) entry which is preliminary data.</text>
</comment>
<reference evidence="9" key="1">
    <citation type="journal article" date="2014" name="Int. J. Syst. Evol. Microbiol.">
        <title>Complete genome sequence of Corynebacterium casei LMG S-19264T (=DSM 44701T), isolated from a smear-ripened cheese.</title>
        <authorList>
            <consortium name="US DOE Joint Genome Institute (JGI-PGF)"/>
            <person name="Walter F."/>
            <person name="Albersmeier A."/>
            <person name="Kalinowski J."/>
            <person name="Ruckert C."/>
        </authorList>
    </citation>
    <scope>NUCLEOTIDE SEQUENCE</scope>
    <source>
        <strain evidence="9">JCM 4403</strain>
    </source>
</reference>
<name>A0A918C4M3_9ACTN</name>
<dbReference type="InterPro" id="IPR037185">
    <property type="entry name" value="EmrE-like"/>
</dbReference>
<evidence type="ECO:0000256" key="8">
    <source>
        <dbReference type="SAM" id="Phobius"/>
    </source>
</evidence>
<dbReference type="GO" id="GO:0022857">
    <property type="term" value="F:transmembrane transporter activity"/>
    <property type="evidence" value="ECO:0007669"/>
    <property type="project" value="InterPro"/>
</dbReference>
<feature type="transmembrane region" description="Helical" evidence="8">
    <location>
        <begin position="112"/>
        <end position="131"/>
    </location>
</feature>
<evidence type="ECO:0000256" key="2">
    <source>
        <dbReference type="ARBA" id="ARBA00022448"/>
    </source>
</evidence>
<proteinExistence type="inferred from homology"/>
<keyword evidence="2" id="KW-0813">Transport</keyword>
<accession>A0A918C4M3</accession>
<comment type="similarity">
    <text evidence="7">Belongs to the drug/metabolite transporter (DMT) superfamily. Small multidrug resistance (SMR) (TC 2.A.7.1) family.</text>
</comment>
<evidence type="ECO:0000313" key="10">
    <source>
        <dbReference type="Proteomes" id="UP000656732"/>
    </source>
</evidence>
<evidence type="ECO:0000256" key="6">
    <source>
        <dbReference type="ARBA" id="ARBA00023136"/>
    </source>
</evidence>
<protein>
    <submittedName>
        <fullName evidence="9">Molecular chaperone</fullName>
    </submittedName>
</protein>
<evidence type="ECO:0000256" key="3">
    <source>
        <dbReference type="ARBA" id="ARBA00022475"/>
    </source>
</evidence>
<feature type="transmembrane region" description="Helical" evidence="8">
    <location>
        <begin position="21"/>
        <end position="46"/>
    </location>
</feature>
<keyword evidence="5 8" id="KW-1133">Transmembrane helix</keyword>
<evidence type="ECO:0000256" key="5">
    <source>
        <dbReference type="ARBA" id="ARBA00022989"/>
    </source>
</evidence>
<feature type="transmembrane region" description="Helical" evidence="8">
    <location>
        <begin position="58"/>
        <end position="78"/>
    </location>
</feature>
<feature type="transmembrane region" description="Helical" evidence="8">
    <location>
        <begin position="85"/>
        <end position="106"/>
    </location>
</feature>
<keyword evidence="10" id="KW-1185">Reference proteome</keyword>
<dbReference type="PANTHER" id="PTHR30561:SF0">
    <property type="entry name" value="GUANIDINIUM EXPORTER"/>
    <property type="match status" value="1"/>
</dbReference>
<dbReference type="FunFam" id="1.10.3730.20:FF:000001">
    <property type="entry name" value="Quaternary ammonium compound resistance transporter SugE"/>
    <property type="match status" value="1"/>
</dbReference>
<dbReference type="PANTHER" id="PTHR30561">
    <property type="entry name" value="SMR FAMILY PROTON-DEPENDENT DRUG EFFLUX TRANSPORTER SUGE"/>
    <property type="match status" value="1"/>
</dbReference>
<gene>
    <name evidence="9" type="ORF">GCM10010280_61700</name>
</gene>
<evidence type="ECO:0000313" key="9">
    <source>
        <dbReference type="EMBL" id="GGR05468.1"/>
    </source>
</evidence>
<organism evidence="9 10">
    <name type="scientific">Streptomyces pilosus</name>
    <dbReference type="NCBI Taxonomy" id="28893"/>
    <lineage>
        <taxon>Bacteria</taxon>
        <taxon>Bacillati</taxon>
        <taxon>Actinomycetota</taxon>
        <taxon>Actinomycetes</taxon>
        <taxon>Kitasatosporales</taxon>
        <taxon>Streptomycetaceae</taxon>
        <taxon>Streptomyces</taxon>
    </lineage>
</organism>
<reference evidence="9" key="2">
    <citation type="submission" date="2020-09" db="EMBL/GenBank/DDBJ databases">
        <authorList>
            <person name="Sun Q."/>
            <person name="Ohkuma M."/>
        </authorList>
    </citation>
    <scope>NUCLEOTIDE SEQUENCE</scope>
    <source>
        <strain evidence="9">JCM 4403</strain>
    </source>
</reference>
<keyword evidence="3" id="KW-1003">Cell membrane</keyword>
<dbReference type="AlphaFoldDB" id="A0A918C4M3"/>
<evidence type="ECO:0000256" key="7">
    <source>
        <dbReference type="RuleBase" id="RU003942"/>
    </source>
</evidence>
<dbReference type="EMBL" id="BMTU01000018">
    <property type="protein sequence ID" value="GGR05468.1"/>
    <property type="molecule type" value="Genomic_DNA"/>
</dbReference>